<evidence type="ECO:0000313" key="2">
    <source>
        <dbReference type="EMBL" id="KAK2942483.1"/>
    </source>
</evidence>
<gene>
    <name evidence="2" type="ORF">BLNAU_22594</name>
</gene>
<feature type="region of interest" description="Disordered" evidence="1">
    <location>
        <begin position="1"/>
        <end position="22"/>
    </location>
</feature>
<keyword evidence="3" id="KW-1185">Reference proteome</keyword>
<dbReference type="EMBL" id="JARBJD010000405">
    <property type="protein sequence ID" value="KAK2942483.1"/>
    <property type="molecule type" value="Genomic_DNA"/>
</dbReference>
<comment type="caution">
    <text evidence="2">The sequence shown here is derived from an EMBL/GenBank/DDBJ whole genome shotgun (WGS) entry which is preliminary data.</text>
</comment>
<reference evidence="2 3" key="1">
    <citation type="journal article" date="2022" name="bioRxiv">
        <title>Genomics of Preaxostyla Flagellates Illuminates Evolutionary Transitions and the Path Towards Mitochondrial Loss.</title>
        <authorList>
            <person name="Novak L.V.F."/>
            <person name="Treitli S.C."/>
            <person name="Pyrih J."/>
            <person name="Halakuc P."/>
            <person name="Pipaliya S.V."/>
            <person name="Vacek V."/>
            <person name="Brzon O."/>
            <person name="Soukal P."/>
            <person name="Eme L."/>
            <person name="Dacks J.B."/>
            <person name="Karnkowska A."/>
            <person name="Elias M."/>
            <person name="Hampl V."/>
        </authorList>
    </citation>
    <scope>NUCLEOTIDE SEQUENCE [LARGE SCALE GENOMIC DNA]</scope>
    <source>
        <strain evidence="2">NAU3</strain>
        <tissue evidence="2">Gut</tissue>
    </source>
</reference>
<evidence type="ECO:0000313" key="3">
    <source>
        <dbReference type="Proteomes" id="UP001281761"/>
    </source>
</evidence>
<proteinExistence type="predicted"/>
<accession>A0ABQ9WT28</accession>
<organism evidence="2 3">
    <name type="scientific">Blattamonas nauphoetae</name>
    <dbReference type="NCBI Taxonomy" id="2049346"/>
    <lineage>
        <taxon>Eukaryota</taxon>
        <taxon>Metamonada</taxon>
        <taxon>Preaxostyla</taxon>
        <taxon>Oxymonadida</taxon>
        <taxon>Blattamonas</taxon>
    </lineage>
</organism>
<evidence type="ECO:0000256" key="1">
    <source>
        <dbReference type="SAM" id="MobiDB-lite"/>
    </source>
</evidence>
<dbReference type="Proteomes" id="UP001281761">
    <property type="component" value="Unassembled WGS sequence"/>
</dbReference>
<protein>
    <submittedName>
        <fullName evidence="2">Uncharacterized protein</fullName>
    </submittedName>
</protein>
<sequence>MKEEAITLHPTTGTYSSDSRDSHTIVKPEEEPFLHFDPNSKLSFEDKSRIYNSLVALVKAEYPFDITLKRKAIRFLKSLEPKWDEQALATKLVTDLVPSSAGSTSGFVTSIVTLLSSPHSTVIKATLSFLNQTTNSMNLEIRCRLVESDVITNILSTVQPHTRQISGNETILNIPITLIDRFVDLTGPWPLRSLGITDAVDKYTHREMIFQKVLLPSSPFVTFLITNRYILKGDMLGFFMSVLCTLIDICPFHGPTLEFVLASPIALSFSSCHSIVEEYQSIYKCLYTIRISLDKWKEEGPEVAQSGKRMMQALFSEGFEDTLQQMLKYNMDGIRGLYVIYYSCVISKILGANLTKPEL</sequence>
<name>A0ABQ9WT28_9EUKA</name>